<evidence type="ECO:0000313" key="2">
    <source>
        <dbReference type="Proteomes" id="UP000054270"/>
    </source>
</evidence>
<keyword evidence="2" id="KW-1185">Reference proteome</keyword>
<organism evidence="1 2">
    <name type="scientific">Hypholoma sublateritium (strain FD-334 SS-4)</name>
    <dbReference type="NCBI Taxonomy" id="945553"/>
    <lineage>
        <taxon>Eukaryota</taxon>
        <taxon>Fungi</taxon>
        <taxon>Dikarya</taxon>
        <taxon>Basidiomycota</taxon>
        <taxon>Agaricomycotina</taxon>
        <taxon>Agaricomycetes</taxon>
        <taxon>Agaricomycetidae</taxon>
        <taxon>Agaricales</taxon>
        <taxon>Agaricineae</taxon>
        <taxon>Strophariaceae</taxon>
        <taxon>Hypholoma</taxon>
    </lineage>
</organism>
<sequence length="121" mass="12969">MSVAHRAPGRYVFTYNFGTAASSAQRSTAMCMSAVAAYALFIQVARRSFTLLVVVCLLVSFMRLHASGNTTSAGRRPISGLITRGKSLFEVFVSAESSLLSGHGTLVEDFDITTVEPVLCN</sequence>
<name>A0A0D2PLZ0_HYPSF</name>
<reference evidence="2" key="1">
    <citation type="submission" date="2014-04" db="EMBL/GenBank/DDBJ databases">
        <title>Evolutionary Origins and Diversification of the Mycorrhizal Mutualists.</title>
        <authorList>
            <consortium name="DOE Joint Genome Institute"/>
            <consortium name="Mycorrhizal Genomics Consortium"/>
            <person name="Kohler A."/>
            <person name="Kuo A."/>
            <person name="Nagy L.G."/>
            <person name="Floudas D."/>
            <person name="Copeland A."/>
            <person name="Barry K.W."/>
            <person name="Cichocki N."/>
            <person name="Veneault-Fourrey C."/>
            <person name="LaButti K."/>
            <person name="Lindquist E.A."/>
            <person name="Lipzen A."/>
            <person name="Lundell T."/>
            <person name="Morin E."/>
            <person name="Murat C."/>
            <person name="Riley R."/>
            <person name="Ohm R."/>
            <person name="Sun H."/>
            <person name="Tunlid A."/>
            <person name="Henrissat B."/>
            <person name="Grigoriev I.V."/>
            <person name="Hibbett D.S."/>
            <person name="Martin F."/>
        </authorList>
    </citation>
    <scope>NUCLEOTIDE SEQUENCE [LARGE SCALE GENOMIC DNA]</scope>
    <source>
        <strain evidence="2">FD-334 SS-4</strain>
    </source>
</reference>
<evidence type="ECO:0000313" key="1">
    <source>
        <dbReference type="EMBL" id="KJA20920.1"/>
    </source>
</evidence>
<dbReference type="AlphaFoldDB" id="A0A0D2PLZ0"/>
<protein>
    <submittedName>
        <fullName evidence="1">Uncharacterized protein</fullName>
    </submittedName>
</protein>
<dbReference type="EMBL" id="KN817562">
    <property type="protein sequence ID" value="KJA20920.1"/>
    <property type="molecule type" value="Genomic_DNA"/>
</dbReference>
<accession>A0A0D2PLZ0</accession>
<gene>
    <name evidence="1" type="ORF">HYPSUDRAFT_42516</name>
</gene>
<dbReference type="Proteomes" id="UP000054270">
    <property type="component" value="Unassembled WGS sequence"/>
</dbReference>
<proteinExistence type="predicted"/>